<proteinExistence type="predicted"/>
<evidence type="ECO:0000256" key="1">
    <source>
        <dbReference type="SAM" id="MobiDB-lite"/>
    </source>
</evidence>
<protein>
    <submittedName>
        <fullName evidence="3">Uncharacterized protein</fullName>
    </submittedName>
</protein>
<dbReference type="EnsemblMetazoa" id="AEPI008266-RA">
    <property type="protein sequence ID" value="AEPI008266-PA"/>
    <property type="gene ID" value="AEPI008266"/>
</dbReference>
<keyword evidence="2" id="KW-0732">Signal</keyword>
<reference evidence="3" key="2">
    <citation type="submission" date="2020-05" db="UniProtKB">
        <authorList>
            <consortium name="EnsemblMetazoa"/>
        </authorList>
    </citation>
    <scope>IDENTIFICATION</scope>
    <source>
        <strain evidence="3">Epiroticus2</strain>
    </source>
</reference>
<feature type="region of interest" description="Disordered" evidence="1">
    <location>
        <begin position="120"/>
        <end position="147"/>
    </location>
</feature>
<organism evidence="3 4">
    <name type="scientific">Anopheles epiroticus</name>
    <dbReference type="NCBI Taxonomy" id="199890"/>
    <lineage>
        <taxon>Eukaryota</taxon>
        <taxon>Metazoa</taxon>
        <taxon>Ecdysozoa</taxon>
        <taxon>Arthropoda</taxon>
        <taxon>Hexapoda</taxon>
        <taxon>Insecta</taxon>
        <taxon>Pterygota</taxon>
        <taxon>Neoptera</taxon>
        <taxon>Endopterygota</taxon>
        <taxon>Diptera</taxon>
        <taxon>Nematocera</taxon>
        <taxon>Culicoidea</taxon>
        <taxon>Culicidae</taxon>
        <taxon>Anophelinae</taxon>
        <taxon>Anopheles</taxon>
    </lineage>
</organism>
<dbReference type="Proteomes" id="UP000075885">
    <property type="component" value="Unassembled WGS sequence"/>
</dbReference>
<feature type="compositionally biased region" description="Polar residues" evidence="1">
    <location>
        <begin position="122"/>
        <end position="135"/>
    </location>
</feature>
<evidence type="ECO:0000313" key="4">
    <source>
        <dbReference type="Proteomes" id="UP000075885"/>
    </source>
</evidence>
<sequence>MITFGLLLVSSVALLSTTVAIPVAQNGTGLGAALNSIANSLVVVSEDVEQRNNSNSAVVQQDTQSVIPHLESANVLPSLVHISLTAEDHHIKAETAELVYTNETDAQGVIKITIVSEEDGENQSGDFTTDTTTVLGDNDGDDVTTQGTITESDDQVVTESSTSKSLPTVGSIIEEPILTVLGVDQVDQEKEEEIKENIKEVEAMPVILTVGV</sequence>
<keyword evidence="4" id="KW-1185">Reference proteome</keyword>
<reference evidence="4" key="1">
    <citation type="submission" date="2013-03" db="EMBL/GenBank/DDBJ databases">
        <title>The Genome Sequence of Anopheles epiroticus epiroticus2.</title>
        <authorList>
            <consortium name="The Broad Institute Genomics Platform"/>
            <person name="Neafsey D.E."/>
            <person name="Howell P."/>
            <person name="Walker B."/>
            <person name="Young S.K."/>
            <person name="Zeng Q."/>
            <person name="Gargeya S."/>
            <person name="Fitzgerald M."/>
            <person name="Haas B."/>
            <person name="Abouelleil A."/>
            <person name="Allen A.W."/>
            <person name="Alvarado L."/>
            <person name="Arachchi H.M."/>
            <person name="Berlin A.M."/>
            <person name="Chapman S.B."/>
            <person name="Gainer-Dewar J."/>
            <person name="Goldberg J."/>
            <person name="Griggs A."/>
            <person name="Gujja S."/>
            <person name="Hansen M."/>
            <person name="Howarth C."/>
            <person name="Imamovic A."/>
            <person name="Ireland A."/>
            <person name="Larimer J."/>
            <person name="McCowan C."/>
            <person name="Murphy C."/>
            <person name="Pearson M."/>
            <person name="Poon T.W."/>
            <person name="Priest M."/>
            <person name="Roberts A."/>
            <person name="Saif S."/>
            <person name="Shea T."/>
            <person name="Sisk P."/>
            <person name="Sykes S."/>
            <person name="Wortman J."/>
            <person name="Nusbaum C."/>
            <person name="Birren B."/>
        </authorList>
    </citation>
    <scope>NUCLEOTIDE SEQUENCE [LARGE SCALE GENOMIC DNA]</scope>
    <source>
        <strain evidence="4">Epiroticus2</strain>
    </source>
</reference>
<feature type="signal peptide" evidence="2">
    <location>
        <begin position="1"/>
        <end position="20"/>
    </location>
</feature>
<feature type="chain" id="PRO_5008131553" evidence="2">
    <location>
        <begin position="21"/>
        <end position="212"/>
    </location>
</feature>
<evidence type="ECO:0000256" key="2">
    <source>
        <dbReference type="SAM" id="SignalP"/>
    </source>
</evidence>
<dbReference type="AlphaFoldDB" id="A0A182PMU2"/>
<evidence type="ECO:0000313" key="3">
    <source>
        <dbReference type="EnsemblMetazoa" id="AEPI008266-PA"/>
    </source>
</evidence>
<dbReference type="VEuPathDB" id="VectorBase:AEPI008266"/>
<name>A0A182PMU2_9DIPT</name>
<accession>A0A182PMU2</accession>